<dbReference type="SUPFAM" id="SSF103473">
    <property type="entry name" value="MFS general substrate transporter"/>
    <property type="match status" value="1"/>
</dbReference>
<feature type="transmembrane region" description="Helical" evidence="2">
    <location>
        <begin position="177"/>
        <end position="199"/>
    </location>
</feature>
<evidence type="ECO:0000256" key="2">
    <source>
        <dbReference type="SAM" id="Phobius"/>
    </source>
</evidence>
<gene>
    <name evidence="3" type="ORF">BSF38_01822</name>
</gene>
<accession>A0A1U7CN35</accession>
<keyword evidence="2" id="KW-0472">Membrane</keyword>
<feature type="transmembrane region" description="Helical" evidence="2">
    <location>
        <begin position="391"/>
        <end position="410"/>
    </location>
</feature>
<feature type="compositionally biased region" description="Basic and acidic residues" evidence="1">
    <location>
        <begin position="1"/>
        <end position="24"/>
    </location>
</feature>
<dbReference type="EMBL" id="CP019082">
    <property type="protein sequence ID" value="APW60354.1"/>
    <property type="molecule type" value="Genomic_DNA"/>
</dbReference>
<feature type="transmembrane region" description="Helical" evidence="2">
    <location>
        <begin position="323"/>
        <end position="341"/>
    </location>
</feature>
<evidence type="ECO:0008006" key="5">
    <source>
        <dbReference type="Google" id="ProtNLM"/>
    </source>
</evidence>
<sequence>MNLDPEADRAWDEATRESNRDDWTRPNSRRPLGGLRAIANVRDDELETLGRAGLFVFSLLAANYLIRPIRDEMGVAGGPKHLPALFAGTLAAMLLVWPLLSAWLGRRAGRSSLGPILRAQQVMLLAFFGAFQLVPAEGFAWTARLFFVWASVTNLLIVSLAWGSLAGRFTSDQAHRLFGLIAAGGTLGAIAGSALAGVLGRYAGPSPLMLPAVVFLDIGLRAGRRTTATTRLSRPDVDPETEASSSRPQVRGGLYLACLGLWTLLFTTTSAFVYLEQARIVEASIHDPAVRTALFARIDLLVNVLGLVMQVVLTAWILKKLGVGGAAAMLPAVTLVGMIALSQRPTVATVQWFQVARRAMDYAVARPSREVFYTVVPSRELMRAKGLIDTAVYRAGDAAGAWAYGLLAAAPGMSRAAPTAVVALSIVWIALSLGLGRAMKRRVACNRERNYSA</sequence>
<feature type="transmembrane region" description="Helical" evidence="2">
    <location>
        <begin position="146"/>
        <end position="165"/>
    </location>
</feature>
<name>A0A1U7CN35_9BACT</name>
<evidence type="ECO:0000256" key="1">
    <source>
        <dbReference type="SAM" id="MobiDB-lite"/>
    </source>
</evidence>
<dbReference type="RefSeq" id="WP_083712811.1">
    <property type="nucleotide sequence ID" value="NZ_CP019082.1"/>
</dbReference>
<dbReference type="PANTHER" id="PTHR43596">
    <property type="entry name" value="ADP,ATP CARRIER PROTEIN"/>
    <property type="match status" value="1"/>
</dbReference>
<keyword evidence="4" id="KW-1185">Reference proteome</keyword>
<dbReference type="PANTHER" id="PTHR43596:SF1">
    <property type="entry name" value="ADP,ATP CARRIER PROTEIN"/>
    <property type="match status" value="1"/>
</dbReference>
<keyword evidence="2" id="KW-1133">Transmembrane helix</keyword>
<feature type="transmembrane region" description="Helical" evidence="2">
    <location>
        <begin position="296"/>
        <end position="317"/>
    </location>
</feature>
<reference evidence="4" key="1">
    <citation type="submission" date="2016-12" db="EMBL/GenBank/DDBJ databases">
        <title>Comparative genomics of four Isosphaeraceae planctomycetes: a common pool of plasmids and glycoside hydrolase genes.</title>
        <authorList>
            <person name="Ivanova A."/>
        </authorList>
    </citation>
    <scope>NUCLEOTIDE SEQUENCE [LARGE SCALE GENOMIC DNA]</scope>
    <source>
        <strain evidence="4">PX4</strain>
    </source>
</reference>
<dbReference type="AlphaFoldDB" id="A0A1U7CN35"/>
<proteinExistence type="predicted"/>
<dbReference type="OrthoDB" id="199378at2"/>
<dbReference type="InterPro" id="IPR036259">
    <property type="entry name" value="MFS_trans_sf"/>
</dbReference>
<feature type="region of interest" description="Disordered" evidence="1">
    <location>
        <begin position="1"/>
        <end position="27"/>
    </location>
</feature>
<protein>
    <recommendedName>
        <fullName evidence="5">ADP,ATP carrier protein</fullName>
    </recommendedName>
</protein>
<feature type="transmembrane region" description="Helical" evidence="2">
    <location>
        <begin position="416"/>
        <end position="439"/>
    </location>
</feature>
<feature type="region of interest" description="Disordered" evidence="1">
    <location>
        <begin position="227"/>
        <end position="247"/>
    </location>
</feature>
<evidence type="ECO:0000313" key="3">
    <source>
        <dbReference type="EMBL" id="APW60354.1"/>
    </source>
</evidence>
<evidence type="ECO:0000313" key="4">
    <source>
        <dbReference type="Proteomes" id="UP000186309"/>
    </source>
</evidence>
<dbReference type="STRING" id="1387353.BSF38_01822"/>
<feature type="transmembrane region" description="Helical" evidence="2">
    <location>
        <begin position="254"/>
        <end position="275"/>
    </location>
</feature>
<feature type="transmembrane region" description="Helical" evidence="2">
    <location>
        <begin position="86"/>
        <end position="104"/>
    </location>
</feature>
<keyword evidence="2" id="KW-0812">Transmembrane</keyword>
<dbReference type="Proteomes" id="UP000186309">
    <property type="component" value="Chromosome"/>
</dbReference>
<organism evidence="3 4">
    <name type="scientific">Paludisphaera borealis</name>
    <dbReference type="NCBI Taxonomy" id="1387353"/>
    <lineage>
        <taxon>Bacteria</taxon>
        <taxon>Pseudomonadati</taxon>
        <taxon>Planctomycetota</taxon>
        <taxon>Planctomycetia</taxon>
        <taxon>Isosphaerales</taxon>
        <taxon>Isosphaeraceae</taxon>
        <taxon>Paludisphaera</taxon>
    </lineage>
</organism>
<dbReference type="KEGG" id="pbor:BSF38_01822"/>
<feature type="transmembrane region" description="Helical" evidence="2">
    <location>
        <begin position="48"/>
        <end position="66"/>
    </location>
</feature>